<keyword evidence="5" id="KW-1185">Reference proteome</keyword>
<organism evidence="4 5">
    <name type="scientific">Longimycelium tulufanense</name>
    <dbReference type="NCBI Taxonomy" id="907463"/>
    <lineage>
        <taxon>Bacteria</taxon>
        <taxon>Bacillati</taxon>
        <taxon>Actinomycetota</taxon>
        <taxon>Actinomycetes</taxon>
        <taxon>Pseudonocardiales</taxon>
        <taxon>Pseudonocardiaceae</taxon>
        <taxon>Longimycelium</taxon>
    </lineage>
</organism>
<dbReference type="InterPro" id="IPR016300">
    <property type="entry name" value="ATPase_ArsA/GET3"/>
</dbReference>
<dbReference type="InterPro" id="IPR027417">
    <property type="entry name" value="P-loop_NTPase"/>
</dbReference>
<dbReference type="NCBIfam" id="TIGR00345">
    <property type="entry name" value="GET3_arsA_TRC40"/>
    <property type="match status" value="1"/>
</dbReference>
<proteinExistence type="inferred from homology"/>
<dbReference type="SUPFAM" id="SSF52540">
    <property type="entry name" value="P-loop containing nucleoside triphosphate hydrolases"/>
    <property type="match status" value="1"/>
</dbReference>
<dbReference type="PANTHER" id="PTHR10803:SF3">
    <property type="entry name" value="ATPASE GET3"/>
    <property type="match status" value="1"/>
</dbReference>
<evidence type="ECO:0000313" key="4">
    <source>
        <dbReference type="EMBL" id="GGM61469.1"/>
    </source>
</evidence>
<dbReference type="Pfam" id="PF02374">
    <property type="entry name" value="ArsA_ATPase"/>
    <property type="match status" value="1"/>
</dbReference>
<dbReference type="GO" id="GO:0016887">
    <property type="term" value="F:ATP hydrolysis activity"/>
    <property type="evidence" value="ECO:0007669"/>
    <property type="project" value="InterPro"/>
</dbReference>
<evidence type="ECO:0000259" key="2">
    <source>
        <dbReference type="Pfam" id="PF02374"/>
    </source>
</evidence>
<protein>
    <submittedName>
        <fullName evidence="4">Arsenic-transporting ATPase</fullName>
    </submittedName>
</protein>
<evidence type="ECO:0000256" key="1">
    <source>
        <dbReference type="ARBA" id="ARBA00011040"/>
    </source>
</evidence>
<comment type="caution">
    <text evidence="4">The sequence shown here is derived from an EMBL/GenBank/DDBJ whole genome shotgun (WGS) entry which is preliminary data.</text>
</comment>
<dbReference type="InterPro" id="IPR025723">
    <property type="entry name" value="ArsA/GET3_ATPase-like"/>
</dbReference>
<dbReference type="AlphaFoldDB" id="A0A8J3C9M6"/>
<evidence type="ECO:0000313" key="5">
    <source>
        <dbReference type="Proteomes" id="UP000637578"/>
    </source>
</evidence>
<reference evidence="4" key="1">
    <citation type="journal article" date="2014" name="Int. J. Syst. Evol. Microbiol.">
        <title>Complete genome sequence of Corynebacterium casei LMG S-19264T (=DSM 44701T), isolated from a smear-ripened cheese.</title>
        <authorList>
            <consortium name="US DOE Joint Genome Institute (JGI-PGF)"/>
            <person name="Walter F."/>
            <person name="Albersmeier A."/>
            <person name="Kalinowski J."/>
            <person name="Ruckert C."/>
        </authorList>
    </citation>
    <scope>NUCLEOTIDE SEQUENCE</scope>
    <source>
        <strain evidence="4">CGMCC 4.5737</strain>
    </source>
</reference>
<evidence type="ECO:0000259" key="3">
    <source>
        <dbReference type="Pfam" id="PF17886"/>
    </source>
</evidence>
<feature type="domain" description="ArsA HSP20-like" evidence="3">
    <location>
        <begin position="338"/>
        <end position="400"/>
    </location>
</feature>
<dbReference type="InterPro" id="IPR008978">
    <property type="entry name" value="HSP20-like_chaperone"/>
</dbReference>
<dbReference type="Proteomes" id="UP000637578">
    <property type="component" value="Unassembled WGS sequence"/>
</dbReference>
<accession>A0A8J3C9M6</accession>
<dbReference type="Pfam" id="PF17886">
    <property type="entry name" value="ArsA_HSP20"/>
    <property type="match status" value="1"/>
</dbReference>
<comment type="similarity">
    <text evidence="1">Belongs to the arsA ATPase family.</text>
</comment>
<name>A0A8J3C9M6_9PSEU</name>
<dbReference type="EMBL" id="BMMK01000016">
    <property type="protein sequence ID" value="GGM61469.1"/>
    <property type="molecule type" value="Genomic_DNA"/>
</dbReference>
<dbReference type="CDD" id="cd02035">
    <property type="entry name" value="ArsA"/>
    <property type="match status" value="1"/>
</dbReference>
<dbReference type="GO" id="GO:0005524">
    <property type="term" value="F:ATP binding"/>
    <property type="evidence" value="ECO:0007669"/>
    <property type="project" value="InterPro"/>
</dbReference>
<dbReference type="Gene3D" id="3.40.50.300">
    <property type="entry name" value="P-loop containing nucleotide triphosphate hydrolases"/>
    <property type="match status" value="1"/>
</dbReference>
<gene>
    <name evidence="4" type="primary">arsA</name>
    <name evidence="4" type="ORF">GCM10012275_35590</name>
</gene>
<reference evidence="4" key="2">
    <citation type="submission" date="2020-09" db="EMBL/GenBank/DDBJ databases">
        <authorList>
            <person name="Sun Q."/>
            <person name="Zhou Y."/>
        </authorList>
    </citation>
    <scope>NUCLEOTIDE SEQUENCE</scope>
    <source>
        <strain evidence="4">CGMCC 4.5737</strain>
    </source>
</reference>
<dbReference type="InterPro" id="IPR040612">
    <property type="entry name" value="ArsA_HSP20-like"/>
</dbReference>
<sequence length="410" mass="43357">MRGVRVLLFTGKGGVGKTTLAAATAARLAASGRKTLVVSTDPAHSLADALAIPATAEPSEVDTGLWVSQVDTRALVDSSWFELRTHLHVLLGGAGVDGLAVEELTVLPGAEELLALIEVHRLVRNGPWDTVVVDCAPTADTLRLLAVPEAFAGYLEKLFPTHRRVVRGVLAGLAGGDVARWDAVVDALGELAGQLTAVRALLADQERTSVRLVLNPERVVAAETRRTLTALALHGIRVDGMAVNRLVPDPGDDDTTAGNWLRARRGEQDAVLGELRDALEVMGVPGLPVRTVSYRAEEPVGLGALAALAHELYGDDDPLAGAALAPLVSVEGAGRSLDAEYRLRLALPLGPETDIDLARVGDELAVTVAGRRRLVALPPVLRRCEVTDASAEADGLVVCFRPDPRLWMRS</sequence>
<feature type="domain" description="ArsA/GET3 Anion-transporting ATPase-like" evidence="2">
    <location>
        <begin position="5"/>
        <end position="313"/>
    </location>
</feature>
<dbReference type="PANTHER" id="PTHR10803">
    <property type="entry name" value="ARSENICAL PUMP-DRIVING ATPASE ARSENITE-TRANSLOCATING ATPASE"/>
    <property type="match status" value="1"/>
</dbReference>
<dbReference type="Gene3D" id="2.60.40.790">
    <property type="match status" value="1"/>
</dbReference>